<dbReference type="Proteomes" id="UP000004506">
    <property type="component" value="Unassembled WGS sequence"/>
</dbReference>
<reference evidence="2" key="2">
    <citation type="submission" date="2008-04" db="EMBL/GenBank/DDBJ databases">
        <title>Draft genome sequence of Providencia stuartii(ATCC 25827).</title>
        <authorList>
            <person name="Sudarsanam P."/>
            <person name="Ley R."/>
            <person name="Guruge J."/>
            <person name="Turnbaugh P.J."/>
            <person name="Mahowald M."/>
            <person name="Liep D."/>
            <person name="Gordon J."/>
        </authorList>
    </citation>
    <scope>NUCLEOTIDE SEQUENCE [LARGE SCALE GENOMIC DNA]</scope>
    <source>
        <strain evidence="2">ATCC 25827</strain>
    </source>
</reference>
<dbReference type="EMBL" id="ABJD02000101">
    <property type="protein sequence ID" value="EDU58332.1"/>
    <property type="molecule type" value="Genomic_DNA"/>
</dbReference>
<accession>A0AA86YXN1</accession>
<protein>
    <submittedName>
        <fullName evidence="1">Uncharacterized protein</fullName>
    </submittedName>
</protein>
<reference evidence="2" key="1">
    <citation type="submission" date="2008-04" db="EMBL/GenBank/DDBJ databases">
        <title>Draft genome sequence of Providencia stuartii (ATCC 25827).</title>
        <authorList>
            <person name="Sudarsanam P."/>
            <person name="Ley R."/>
            <person name="Guruge J."/>
            <person name="Turnbaugh P.J."/>
            <person name="Mahowald M."/>
            <person name="Liep D."/>
            <person name="Gordon J."/>
        </authorList>
    </citation>
    <scope>NUCLEOTIDE SEQUENCE [LARGE SCALE GENOMIC DNA]</scope>
    <source>
        <strain evidence="2">ATCC 25827</strain>
    </source>
</reference>
<dbReference type="AlphaFoldDB" id="A0AA86YXN1"/>
<sequence>MCIFSTLIIAQVAIIEVLVKLSNRNLGINAISIRNLGYLG</sequence>
<organism evidence="1 2">
    <name type="scientific">Providencia stuartii ATCC 25827</name>
    <dbReference type="NCBI Taxonomy" id="471874"/>
    <lineage>
        <taxon>Bacteria</taxon>
        <taxon>Pseudomonadati</taxon>
        <taxon>Pseudomonadota</taxon>
        <taxon>Gammaproteobacteria</taxon>
        <taxon>Enterobacterales</taxon>
        <taxon>Morganellaceae</taxon>
        <taxon>Providencia</taxon>
    </lineage>
</organism>
<reference evidence="1 2" key="3">
    <citation type="submission" date="2008-05" db="EMBL/GenBank/DDBJ databases">
        <authorList>
            <person name="Fulton L."/>
            <person name="Clifton S."/>
            <person name="Fulton B."/>
            <person name="Xu J."/>
            <person name="Minx P."/>
            <person name="Pepin K.H."/>
            <person name="Johnson M."/>
            <person name="Thiruvilangam P."/>
            <person name="Bhonagiri V."/>
            <person name="Nash W.E."/>
            <person name="Mardis E.R."/>
            <person name="Wilson R.K."/>
        </authorList>
    </citation>
    <scope>NUCLEOTIDE SEQUENCE [LARGE SCALE GENOMIC DNA]</scope>
    <source>
        <strain evidence="1 2">ATCC 25827</strain>
    </source>
</reference>
<gene>
    <name evidence="1" type="ORF">PROSTU_01498</name>
</gene>
<proteinExistence type="predicted"/>
<evidence type="ECO:0000313" key="2">
    <source>
        <dbReference type="Proteomes" id="UP000004506"/>
    </source>
</evidence>
<evidence type="ECO:0000313" key="1">
    <source>
        <dbReference type="EMBL" id="EDU58332.1"/>
    </source>
</evidence>
<name>A0AA86YXN1_PROST</name>
<comment type="caution">
    <text evidence="1">The sequence shown here is derived from an EMBL/GenBank/DDBJ whole genome shotgun (WGS) entry which is preliminary data.</text>
</comment>